<dbReference type="Gene3D" id="3.40.50.720">
    <property type="entry name" value="NAD(P)-binding Rossmann-like Domain"/>
    <property type="match status" value="1"/>
</dbReference>
<evidence type="ECO:0000259" key="3">
    <source>
        <dbReference type="Pfam" id="PF08338"/>
    </source>
</evidence>
<name>A0ABT0M6T8_9BACL</name>
<dbReference type="RefSeq" id="WP_249094439.1">
    <property type="nucleotide sequence ID" value="NZ_JAMAST010000001.1"/>
</dbReference>
<feature type="domain" description="DUF1731" evidence="3">
    <location>
        <begin position="258"/>
        <end position="304"/>
    </location>
</feature>
<dbReference type="InterPro" id="IPR010099">
    <property type="entry name" value="SDR39U1"/>
</dbReference>
<organism evidence="4 5">
    <name type="scientific">Sporolactobacillus mangiferae</name>
    <dbReference type="NCBI Taxonomy" id="2940498"/>
    <lineage>
        <taxon>Bacteria</taxon>
        <taxon>Bacillati</taxon>
        <taxon>Bacillota</taxon>
        <taxon>Bacilli</taxon>
        <taxon>Bacillales</taxon>
        <taxon>Sporolactobacillaceae</taxon>
        <taxon>Sporolactobacillus</taxon>
    </lineage>
</organism>
<comment type="similarity">
    <text evidence="1">Belongs to the NAD(P)-dependent epimerase/dehydratase family. SDR39U1 subfamily.</text>
</comment>
<gene>
    <name evidence="4" type="ORF">M3N64_00180</name>
</gene>
<dbReference type="Pfam" id="PF08338">
    <property type="entry name" value="DUF1731"/>
    <property type="match status" value="1"/>
</dbReference>
<dbReference type="PANTHER" id="PTHR11092">
    <property type="entry name" value="SUGAR NUCLEOTIDE EPIMERASE RELATED"/>
    <property type="match status" value="1"/>
</dbReference>
<evidence type="ECO:0000259" key="2">
    <source>
        <dbReference type="Pfam" id="PF01370"/>
    </source>
</evidence>
<dbReference type="PANTHER" id="PTHR11092:SF0">
    <property type="entry name" value="EPIMERASE FAMILY PROTEIN SDR39U1"/>
    <property type="match status" value="1"/>
</dbReference>
<dbReference type="NCBIfam" id="TIGR01777">
    <property type="entry name" value="yfcH"/>
    <property type="match status" value="1"/>
</dbReference>
<dbReference type="Proteomes" id="UP001203004">
    <property type="component" value="Unassembled WGS sequence"/>
</dbReference>
<comment type="caution">
    <text evidence="4">The sequence shown here is derived from an EMBL/GenBank/DDBJ whole genome shotgun (WGS) entry which is preliminary data.</text>
</comment>
<dbReference type="EMBL" id="JAMAST010000001">
    <property type="protein sequence ID" value="MCL1630373.1"/>
    <property type="molecule type" value="Genomic_DNA"/>
</dbReference>
<dbReference type="InterPro" id="IPR036291">
    <property type="entry name" value="NAD(P)-bd_dom_sf"/>
</dbReference>
<evidence type="ECO:0000256" key="1">
    <source>
        <dbReference type="ARBA" id="ARBA00009353"/>
    </source>
</evidence>
<accession>A0ABT0M6T8</accession>
<dbReference type="InterPro" id="IPR001509">
    <property type="entry name" value="Epimerase_deHydtase"/>
</dbReference>
<evidence type="ECO:0000313" key="5">
    <source>
        <dbReference type="Proteomes" id="UP001203004"/>
    </source>
</evidence>
<evidence type="ECO:0000313" key="4">
    <source>
        <dbReference type="EMBL" id="MCL1630373.1"/>
    </source>
</evidence>
<proteinExistence type="inferred from homology"/>
<feature type="domain" description="NAD-dependent epimerase/dehydratase" evidence="2">
    <location>
        <begin position="5"/>
        <end position="223"/>
    </location>
</feature>
<keyword evidence="5" id="KW-1185">Reference proteome</keyword>
<sequence length="312" mass="35213">MKKNIVIAGGSGFIGQALIRSFHRHGHHLYILTRQASEHFTPCENIHYIQWMKKEAGDLFAKLPESIDCMINLSGASINSGRWTRKRKQLLLHSRLQSTDTLIRFIEQVKTKPCLLISASAVGIYGTSNTDTFIETSSHGNDDFLSYLASVWEKSALKAEQFGVRTVCARFGIVLGQKGGALPLLNLPYRLFIGGKIASGNQWLSWIHIEDLVQLILFIIDNQEIRGPVNFTSPNPVTMEKFGRIQAKVLKRPYWLNIPGRLVRLALGERSLMAIKGQRVLPQKALDAGFRFRFNDLEEALLDLLTKRSIEK</sequence>
<dbReference type="SUPFAM" id="SSF51735">
    <property type="entry name" value="NAD(P)-binding Rossmann-fold domains"/>
    <property type="match status" value="1"/>
</dbReference>
<dbReference type="Pfam" id="PF01370">
    <property type="entry name" value="Epimerase"/>
    <property type="match status" value="1"/>
</dbReference>
<reference evidence="4 5" key="1">
    <citation type="submission" date="2022-05" db="EMBL/GenBank/DDBJ databases">
        <title>Sporolactobacillus sp nov CPB3-1, isolated from tree bark (Mangifera indica L.).</title>
        <authorList>
            <person name="Phuengjayaem S."/>
            <person name="Tanasupawat S."/>
        </authorList>
    </citation>
    <scope>NUCLEOTIDE SEQUENCE [LARGE SCALE GENOMIC DNA]</scope>
    <source>
        <strain evidence="4 5">CPB3-1</strain>
    </source>
</reference>
<protein>
    <submittedName>
        <fullName evidence="4">TIGR01777 family oxidoreductase</fullName>
    </submittedName>
</protein>
<dbReference type="InterPro" id="IPR013549">
    <property type="entry name" value="DUF1731"/>
</dbReference>